<evidence type="ECO:0000313" key="2">
    <source>
        <dbReference type="EMBL" id="KIW04476.1"/>
    </source>
</evidence>
<sequence>MASTEVKRIASDFCSHCLLGNIHEGESRGKIEIIEDTPTYVTYPQPGRSNGHVLFYFPDIHGFYNNSLLLMDAFADAGYSVFGIDYFRGDPIWKHQKDKDDKTTDPAFDRAAWRERHSSYAQKQCPKWMQAIASRYSKDSTKFAAVGYCFGAPYAMEAISLNGLASAGAFAHPTALTEEQFKAITRPLMLSCAENDHAFPADKRRRAEDILKDEGKKYHVQLFQGVNHGFAVRCNLDDPYEKYVKEQSYRGIVEWFNFWLTQ</sequence>
<dbReference type="STRING" id="253628.A0A0D1XPJ2"/>
<accession>A0A0D1XPJ2</accession>
<keyword evidence="3" id="KW-1185">Reference proteome</keyword>
<dbReference type="PANTHER" id="PTHR17630:SF44">
    <property type="entry name" value="PROTEIN AIM2"/>
    <property type="match status" value="1"/>
</dbReference>
<evidence type="ECO:0000259" key="1">
    <source>
        <dbReference type="Pfam" id="PF01738"/>
    </source>
</evidence>
<reference evidence="2 3" key="1">
    <citation type="submission" date="2015-01" db="EMBL/GenBank/DDBJ databases">
        <title>The Genome Sequence of Ochroconis gallopava CBS43764.</title>
        <authorList>
            <consortium name="The Broad Institute Genomics Platform"/>
            <person name="Cuomo C."/>
            <person name="de Hoog S."/>
            <person name="Gorbushina A."/>
            <person name="Stielow B."/>
            <person name="Teixiera M."/>
            <person name="Abouelleil A."/>
            <person name="Chapman S.B."/>
            <person name="Priest M."/>
            <person name="Young S.K."/>
            <person name="Wortman J."/>
            <person name="Nusbaum C."/>
            <person name="Birren B."/>
        </authorList>
    </citation>
    <scope>NUCLEOTIDE SEQUENCE [LARGE SCALE GENOMIC DNA]</scope>
    <source>
        <strain evidence="2 3">CBS 43764</strain>
    </source>
</reference>
<dbReference type="EMBL" id="KN847540">
    <property type="protein sequence ID" value="KIW04476.1"/>
    <property type="molecule type" value="Genomic_DNA"/>
</dbReference>
<gene>
    <name evidence="2" type="ORF">PV09_04235</name>
</gene>
<dbReference type="Proteomes" id="UP000053259">
    <property type="component" value="Unassembled WGS sequence"/>
</dbReference>
<dbReference type="PANTHER" id="PTHR17630">
    <property type="entry name" value="DIENELACTONE HYDROLASE"/>
    <property type="match status" value="1"/>
</dbReference>
<dbReference type="GO" id="GO:0016787">
    <property type="term" value="F:hydrolase activity"/>
    <property type="evidence" value="ECO:0007669"/>
    <property type="project" value="InterPro"/>
</dbReference>
<dbReference type="SUPFAM" id="SSF53474">
    <property type="entry name" value="alpha/beta-Hydrolases"/>
    <property type="match status" value="1"/>
</dbReference>
<evidence type="ECO:0000313" key="3">
    <source>
        <dbReference type="Proteomes" id="UP000053259"/>
    </source>
</evidence>
<name>A0A0D1XPJ2_9PEZI</name>
<dbReference type="InterPro" id="IPR002925">
    <property type="entry name" value="Dienelactn_hydro"/>
</dbReference>
<dbReference type="RefSeq" id="XP_016214345.1">
    <property type="nucleotide sequence ID" value="XM_016357553.1"/>
</dbReference>
<dbReference type="InParanoid" id="A0A0D1XPJ2"/>
<dbReference type="Pfam" id="PF01738">
    <property type="entry name" value="DLH"/>
    <property type="match status" value="1"/>
</dbReference>
<protein>
    <recommendedName>
        <fullName evidence="1">Dienelactone hydrolase domain-containing protein</fullName>
    </recommendedName>
</protein>
<organism evidence="2 3">
    <name type="scientific">Verruconis gallopava</name>
    <dbReference type="NCBI Taxonomy" id="253628"/>
    <lineage>
        <taxon>Eukaryota</taxon>
        <taxon>Fungi</taxon>
        <taxon>Dikarya</taxon>
        <taxon>Ascomycota</taxon>
        <taxon>Pezizomycotina</taxon>
        <taxon>Dothideomycetes</taxon>
        <taxon>Pleosporomycetidae</taxon>
        <taxon>Venturiales</taxon>
        <taxon>Sympoventuriaceae</taxon>
        <taxon>Verruconis</taxon>
    </lineage>
</organism>
<dbReference type="HOGENOM" id="CLU_054590_2_1_1"/>
<feature type="domain" description="Dienelactone hydrolase" evidence="1">
    <location>
        <begin position="50"/>
        <end position="257"/>
    </location>
</feature>
<dbReference type="VEuPathDB" id="FungiDB:PV09_04235"/>
<dbReference type="OrthoDB" id="1393670at2759"/>
<dbReference type="AlphaFoldDB" id="A0A0D1XPJ2"/>
<dbReference type="GeneID" id="27312208"/>
<proteinExistence type="predicted"/>
<dbReference type="Gene3D" id="3.40.50.1820">
    <property type="entry name" value="alpha/beta hydrolase"/>
    <property type="match status" value="1"/>
</dbReference>
<dbReference type="InterPro" id="IPR029058">
    <property type="entry name" value="AB_hydrolase_fold"/>
</dbReference>